<dbReference type="InterPro" id="IPR020846">
    <property type="entry name" value="MFS_dom"/>
</dbReference>
<evidence type="ECO:0000256" key="4">
    <source>
        <dbReference type="ARBA" id="ARBA00023136"/>
    </source>
</evidence>
<keyword evidence="3 5" id="KW-1133">Transmembrane helix</keyword>
<evidence type="ECO:0000313" key="7">
    <source>
        <dbReference type="EMBL" id="KAG9238583.1"/>
    </source>
</evidence>
<feature type="transmembrane region" description="Helical" evidence="5">
    <location>
        <begin position="533"/>
        <end position="553"/>
    </location>
</feature>
<dbReference type="PRINTS" id="PR01036">
    <property type="entry name" value="TCRTETB"/>
</dbReference>
<dbReference type="PANTHER" id="PTHR23501:SF43">
    <property type="entry name" value="MULTIDRUG TRANSPORTER, PUTATIVE (AFU_ORTHOLOGUE AFUA_6G03040)-RELATED"/>
    <property type="match status" value="1"/>
</dbReference>
<reference evidence="7" key="1">
    <citation type="journal article" date="2021" name="IMA Fungus">
        <title>Genomic characterization of three marine fungi, including Emericellopsis atlantica sp. nov. with signatures of a generalist lifestyle and marine biomass degradation.</title>
        <authorList>
            <person name="Hagestad O.C."/>
            <person name="Hou L."/>
            <person name="Andersen J.H."/>
            <person name="Hansen E.H."/>
            <person name="Altermark B."/>
            <person name="Li C."/>
            <person name="Kuhnert E."/>
            <person name="Cox R.J."/>
            <person name="Crous P.W."/>
            <person name="Spatafora J.W."/>
            <person name="Lail K."/>
            <person name="Amirebrahimi M."/>
            <person name="Lipzen A."/>
            <person name="Pangilinan J."/>
            <person name="Andreopoulos W."/>
            <person name="Hayes R.D."/>
            <person name="Ng V."/>
            <person name="Grigoriev I.V."/>
            <person name="Jackson S.A."/>
            <person name="Sutton T.D.S."/>
            <person name="Dobson A.D.W."/>
            <person name="Rama T."/>
        </authorList>
    </citation>
    <scope>NUCLEOTIDE SEQUENCE</scope>
    <source>
        <strain evidence="7">TRa018bII</strain>
    </source>
</reference>
<dbReference type="Gene3D" id="1.20.1250.20">
    <property type="entry name" value="MFS general substrate transporter like domains"/>
    <property type="match status" value="1"/>
</dbReference>
<evidence type="ECO:0000313" key="8">
    <source>
        <dbReference type="Proteomes" id="UP000824998"/>
    </source>
</evidence>
<dbReference type="Proteomes" id="UP000824998">
    <property type="component" value="Unassembled WGS sequence"/>
</dbReference>
<keyword evidence="2 5" id="KW-0812">Transmembrane</keyword>
<feature type="transmembrane region" description="Helical" evidence="5">
    <location>
        <begin position="89"/>
        <end position="108"/>
    </location>
</feature>
<comment type="caution">
    <text evidence="7">The sequence shown here is derived from an EMBL/GenBank/DDBJ whole genome shotgun (WGS) entry which is preliminary data.</text>
</comment>
<evidence type="ECO:0000259" key="6">
    <source>
        <dbReference type="PROSITE" id="PS50850"/>
    </source>
</evidence>
<sequence>MYELEPKNISYTATIELGVKTPELLVDSLNPERGSGETGTEVQEYLAGWKLHLLTICLCFSIFMPNIEVSIVSTALVNITNELHGFSETGWVVVSYLTPYTAFIIIWAKLSDVVGRKLALATSLVIFTAFSGACGSAQTITQLIICRAFQGVGAAGCFSIATVILFEMVPKERYPVYGSIISADVALAMTLGPIVGGVITEETTWRWVFLFNVPMGIATLIALLISMPAGFPHLGSTSKADLAFRNIFSPASFLRIDAFGTVLFLGTSLLFVTSLLETSTRFSWKSPVTISLLVISGVFLLVFLIWERYITIGPSKQEPIFPWRFVQNRAWMGMTLVSLLLGIPFTVLVVNIPQKFQLIDGLSPLQAGIRLLPYALLAPIGSFAANGFMSRAKSFSPVFLVLAGATLQLIGLGLYSGLAISKHPGKMQFGFQAIAGFGLGISFGTLILMTPFSVEAQDLATGTGAIVQSRQLGSAIGLSMAQSLMNSQLKSKLTSLLTSQELARLLQTTTAVKTFSPELRARVIEVFSDAYGLQIKVITGFAAAELLAVMLIMKRRQIKVG</sequence>
<dbReference type="AlphaFoldDB" id="A0A9P7YRE6"/>
<protein>
    <submittedName>
        <fullName evidence="7">MFS multidrug transporter-like protein</fullName>
    </submittedName>
</protein>
<dbReference type="Pfam" id="PF07690">
    <property type="entry name" value="MFS_1"/>
    <property type="match status" value="1"/>
</dbReference>
<feature type="transmembrane region" description="Helical" evidence="5">
    <location>
        <begin position="429"/>
        <end position="449"/>
    </location>
</feature>
<dbReference type="InterPro" id="IPR036259">
    <property type="entry name" value="MFS_trans_sf"/>
</dbReference>
<keyword evidence="4 5" id="KW-0472">Membrane</keyword>
<keyword evidence="8" id="KW-1185">Reference proteome</keyword>
<evidence type="ECO:0000256" key="3">
    <source>
        <dbReference type="ARBA" id="ARBA00022989"/>
    </source>
</evidence>
<evidence type="ECO:0000256" key="5">
    <source>
        <dbReference type="SAM" id="Phobius"/>
    </source>
</evidence>
<proteinExistence type="predicted"/>
<organism evidence="7 8">
    <name type="scientific">Amylocarpus encephaloides</name>
    <dbReference type="NCBI Taxonomy" id="45428"/>
    <lineage>
        <taxon>Eukaryota</taxon>
        <taxon>Fungi</taxon>
        <taxon>Dikarya</taxon>
        <taxon>Ascomycota</taxon>
        <taxon>Pezizomycotina</taxon>
        <taxon>Leotiomycetes</taxon>
        <taxon>Helotiales</taxon>
        <taxon>Helotiales incertae sedis</taxon>
        <taxon>Amylocarpus</taxon>
    </lineage>
</organism>
<feature type="transmembrane region" description="Helical" evidence="5">
    <location>
        <begin position="330"/>
        <end position="350"/>
    </location>
</feature>
<dbReference type="PANTHER" id="PTHR23501">
    <property type="entry name" value="MAJOR FACILITATOR SUPERFAMILY"/>
    <property type="match status" value="1"/>
</dbReference>
<feature type="transmembrane region" description="Helical" evidence="5">
    <location>
        <begin position="53"/>
        <end position="77"/>
    </location>
</feature>
<feature type="transmembrane region" description="Helical" evidence="5">
    <location>
        <begin position="207"/>
        <end position="231"/>
    </location>
</feature>
<feature type="transmembrane region" description="Helical" evidence="5">
    <location>
        <begin position="395"/>
        <end position="417"/>
    </location>
</feature>
<dbReference type="InterPro" id="IPR011701">
    <property type="entry name" value="MFS"/>
</dbReference>
<comment type="subcellular location">
    <subcellularLocation>
        <location evidence="1">Membrane</location>
        <topology evidence="1">Multi-pass membrane protein</topology>
    </subcellularLocation>
</comment>
<feature type="transmembrane region" description="Helical" evidence="5">
    <location>
        <begin position="176"/>
        <end position="200"/>
    </location>
</feature>
<evidence type="ECO:0000256" key="1">
    <source>
        <dbReference type="ARBA" id="ARBA00004141"/>
    </source>
</evidence>
<name>A0A9P7YRE6_9HELO</name>
<dbReference type="Gene3D" id="1.20.1720.10">
    <property type="entry name" value="Multidrug resistance protein D"/>
    <property type="match status" value="1"/>
</dbReference>
<evidence type="ECO:0000256" key="2">
    <source>
        <dbReference type="ARBA" id="ARBA00022692"/>
    </source>
</evidence>
<dbReference type="GO" id="GO:0005886">
    <property type="term" value="C:plasma membrane"/>
    <property type="evidence" value="ECO:0007669"/>
    <property type="project" value="TreeGrafter"/>
</dbReference>
<accession>A0A9P7YRE6</accession>
<feature type="transmembrane region" description="Helical" evidence="5">
    <location>
        <begin position="371"/>
        <end position="389"/>
    </location>
</feature>
<dbReference type="SUPFAM" id="SSF103473">
    <property type="entry name" value="MFS general substrate transporter"/>
    <property type="match status" value="2"/>
</dbReference>
<feature type="transmembrane region" description="Helical" evidence="5">
    <location>
        <begin position="251"/>
        <end position="276"/>
    </location>
</feature>
<gene>
    <name evidence="7" type="ORF">BJ875DRAFT_511090</name>
</gene>
<feature type="domain" description="Major facilitator superfamily (MFS) profile" evidence="6">
    <location>
        <begin position="54"/>
        <end position="557"/>
    </location>
</feature>
<dbReference type="EMBL" id="MU251368">
    <property type="protein sequence ID" value="KAG9238583.1"/>
    <property type="molecule type" value="Genomic_DNA"/>
</dbReference>
<dbReference type="GO" id="GO:0022857">
    <property type="term" value="F:transmembrane transporter activity"/>
    <property type="evidence" value="ECO:0007669"/>
    <property type="project" value="InterPro"/>
</dbReference>
<feature type="transmembrane region" description="Helical" evidence="5">
    <location>
        <begin position="288"/>
        <end position="310"/>
    </location>
</feature>
<feature type="transmembrane region" description="Helical" evidence="5">
    <location>
        <begin position="120"/>
        <end position="140"/>
    </location>
</feature>
<dbReference type="PROSITE" id="PS50850">
    <property type="entry name" value="MFS"/>
    <property type="match status" value="1"/>
</dbReference>
<dbReference type="OrthoDB" id="440553at2759"/>
<feature type="transmembrane region" description="Helical" evidence="5">
    <location>
        <begin position="152"/>
        <end position="170"/>
    </location>
</feature>